<evidence type="ECO:0000256" key="10">
    <source>
        <dbReference type="ARBA" id="ARBA00032061"/>
    </source>
</evidence>
<dbReference type="EMBL" id="LK023324">
    <property type="protein sequence ID" value="CDS08315.1"/>
    <property type="molecule type" value="Genomic_DNA"/>
</dbReference>
<comment type="similarity">
    <text evidence="2 12">Belongs to the glycosyltransferase 28 family.</text>
</comment>
<comment type="subcellular location">
    <subcellularLocation>
        <location evidence="1 12">Endoplasmic reticulum</location>
    </subcellularLocation>
</comment>
<evidence type="ECO:0000256" key="5">
    <source>
        <dbReference type="ARBA" id="ARBA00017468"/>
    </source>
</evidence>
<dbReference type="Pfam" id="PF04101">
    <property type="entry name" value="Glyco_tran_28_C"/>
    <property type="match status" value="1"/>
</dbReference>
<dbReference type="InterPro" id="IPR039042">
    <property type="entry name" value="Alg13-like"/>
</dbReference>
<evidence type="ECO:0000256" key="11">
    <source>
        <dbReference type="ARBA" id="ARBA00048184"/>
    </source>
</evidence>
<keyword evidence="8 12" id="KW-0256">Endoplasmic reticulum</keyword>
<keyword evidence="6 12" id="KW-0328">Glycosyltransferase</keyword>
<dbReference type="InterPro" id="IPR007235">
    <property type="entry name" value="Glyco_trans_28_C"/>
</dbReference>
<evidence type="ECO:0000259" key="13">
    <source>
        <dbReference type="Pfam" id="PF04101"/>
    </source>
</evidence>
<dbReference type="Gene3D" id="3.40.50.2000">
    <property type="entry name" value="Glycogen Phosphorylase B"/>
    <property type="match status" value="1"/>
</dbReference>
<dbReference type="SUPFAM" id="SSF53756">
    <property type="entry name" value="UDP-Glycosyltransferase/glycogen phosphorylase"/>
    <property type="match status" value="1"/>
</dbReference>
<dbReference type="PANTHER" id="PTHR12867">
    <property type="entry name" value="GLYCOSYL TRANSFERASE-RELATED"/>
    <property type="match status" value="1"/>
</dbReference>
<sequence>MSVFVTVGSTGFDELVDVVTTASFLSALKSLGYSSIVVQYGSSEKVYSRNVSQLPNDSITMQGYTYKSSIDDDMKRASLIISHAGSGSMLQALRLHKRLIVVSNTSLMDNHQVELAQAMQQKNYCCCSDPNGLVDAIRDASTREMAPFPNPATEAFTELLDHHMGFH</sequence>
<comment type="subunit">
    <text evidence="3 12">Heterodimer with ALG14 to form a functional enzyme.</text>
</comment>
<evidence type="ECO:0000256" key="6">
    <source>
        <dbReference type="ARBA" id="ARBA00022676"/>
    </source>
</evidence>
<dbReference type="AlphaFoldDB" id="A0A077WLG8"/>
<dbReference type="GO" id="GO:0004577">
    <property type="term" value="F:N-acetylglucosaminyldiphosphodolichol N-acetylglucosaminyltransferase activity"/>
    <property type="evidence" value="ECO:0007669"/>
    <property type="project" value="UniProtKB-EC"/>
</dbReference>
<dbReference type="GO" id="GO:0043541">
    <property type="term" value="C:UDP-N-acetylglucosamine transferase complex"/>
    <property type="evidence" value="ECO:0007669"/>
    <property type="project" value="EnsemblFungi"/>
</dbReference>
<accession>A0A077WLG8</accession>
<dbReference type="GO" id="GO:0006488">
    <property type="term" value="P:dolichol-linked oligosaccharide biosynthetic process"/>
    <property type="evidence" value="ECO:0007669"/>
    <property type="project" value="EnsemblFungi"/>
</dbReference>
<evidence type="ECO:0000256" key="2">
    <source>
        <dbReference type="ARBA" id="ARBA00006962"/>
    </source>
</evidence>
<dbReference type="GO" id="GO:0042802">
    <property type="term" value="F:identical protein binding"/>
    <property type="evidence" value="ECO:0007669"/>
    <property type="project" value="EnsemblFungi"/>
</dbReference>
<gene>
    <name evidence="12" type="primary">ALG13</name>
    <name evidence="14" type="ORF">LRAMOSA02263</name>
</gene>
<evidence type="ECO:0000313" key="14">
    <source>
        <dbReference type="EMBL" id="CDS08315.1"/>
    </source>
</evidence>
<reference evidence="14" key="1">
    <citation type="journal article" date="2014" name="Genome Announc.">
        <title>De novo whole-genome sequence and genome annotation of Lichtheimia ramosa.</title>
        <authorList>
            <person name="Linde J."/>
            <person name="Schwartze V."/>
            <person name="Binder U."/>
            <person name="Lass-Florl C."/>
            <person name="Voigt K."/>
            <person name="Horn F."/>
        </authorList>
    </citation>
    <scope>NUCLEOTIDE SEQUENCE</scope>
    <source>
        <strain evidence="14">JMRC FSU:6197</strain>
    </source>
</reference>
<evidence type="ECO:0000256" key="12">
    <source>
        <dbReference type="RuleBase" id="RU362128"/>
    </source>
</evidence>
<evidence type="ECO:0000256" key="4">
    <source>
        <dbReference type="ARBA" id="ARBA00012614"/>
    </source>
</evidence>
<evidence type="ECO:0000256" key="3">
    <source>
        <dbReference type="ARBA" id="ARBA00011198"/>
    </source>
</evidence>
<name>A0A077WLG8_9FUNG</name>
<comment type="catalytic activity">
    <reaction evidence="11">
        <text>an N-acetyl-alpha-D-glucosaminyl-diphospho-di-trans,poly-cis-dolichol + UDP-N-acetyl-alpha-D-glucosamine = an N,N'-diacetylchitobiosyl-diphospho-di-trans,poly-cis-dolichol + UDP + H(+)</text>
        <dbReference type="Rhea" id="RHEA:23380"/>
        <dbReference type="Rhea" id="RHEA-COMP:19507"/>
        <dbReference type="Rhea" id="RHEA-COMP:19510"/>
        <dbReference type="ChEBI" id="CHEBI:15378"/>
        <dbReference type="ChEBI" id="CHEBI:57269"/>
        <dbReference type="ChEBI" id="CHEBI:57705"/>
        <dbReference type="ChEBI" id="CHEBI:58223"/>
        <dbReference type="ChEBI" id="CHEBI:58427"/>
        <dbReference type="EC" id="2.4.1.141"/>
    </reaction>
</comment>
<evidence type="ECO:0000256" key="9">
    <source>
        <dbReference type="ARBA" id="ARBA00024804"/>
    </source>
</evidence>
<comment type="function">
    <text evidence="9 12">Involved in protein N-glycosylation. Essential for the second step of the dolichol-linked oligosaccharide pathway.</text>
</comment>
<dbReference type="GO" id="GO:0005829">
    <property type="term" value="C:cytosol"/>
    <property type="evidence" value="ECO:0007669"/>
    <property type="project" value="EnsemblFungi"/>
</dbReference>
<dbReference type="PANTHER" id="PTHR12867:SF6">
    <property type="entry name" value="N-ACETYLGLUCOSAMINYLDIPHOSPHODOLICHOL N-ACETYLGLUCOSAMINYLTRANSFERASE"/>
    <property type="match status" value="1"/>
</dbReference>
<organism evidence="14">
    <name type="scientific">Lichtheimia ramosa</name>
    <dbReference type="NCBI Taxonomy" id="688394"/>
    <lineage>
        <taxon>Eukaryota</taxon>
        <taxon>Fungi</taxon>
        <taxon>Fungi incertae sedis</taxon>
        <taxon>Mucoromycota</taxon>
        <taxon>Mucoromycotina</taxon>
        <taxon>Mucoromycetes</taxon>
        <taxon>Mucorales</taxon>
        <taxon>Lichtheimiaceae</taxon>
        <taxon>Lichtheimia</taxon>
    </lineage>
</organism>
<feature type="domain" description="Glycosyl transferase family 28 C-terminal" evidence="13">
    <location>
        <begin position="3"/>
        <end position="153"/>
    </location>
</feature>
<dbReference type="GO" id="GO:0098548">
    <property type="term" value="C:cytoplasmic side of Golgi membrane"/>
    <property type="evidence" value="ECO:0007669"/>
    <property type="project" value="EnsemblFungi"/>
</dbReference>
<evidence type="ECO:0000256" key="7">
    <source>
        <dbReference type="ARBA" id="ARBA00022679"/>
    </source>
</evidence>
<dbReference type="EC" id="2.4.1.141" evidence="4 12"/>
<proteinExistence type="inferred from homology"/>
<evidence type="ECO:0000256" key="8">
    <source>
        <dbReference type="ARBA" id="ARBA00022824"/>
    </source>
</evidence>
<keyword evidence="7 12" id="KW-0808">Transferase</keyword>
<evidence type="ECO:0000256" key="1">
    <source>
        <dbReference type="ARBA" id="ARBA00004240"/>
    </source>
</evidence>
<dbReference type="OrthoDB" id="20273at2759"/>
<protein>
    <recommendedName>
        <fullName evidence="5 12">UDP-N-acetylglucosamine transferase subunit ALG13</fullName>
        <ecNumber evidence="4 12">2.4.1.141</ecNumber>
    </recommendedName>
    <alternativeName>
        <fullName evidence="10 12">Asparagine-linked glycosylation protein 13</fullName>
    </alternativeName>
</protein>